<dbReference type="OrthoDB" id="1933717at2759"/>
<feature type="signal peptide" evidence="1">
    <location>
        <begin position="1"/>
        <end position="19"/>
    </location>
</feature>
<evidence type="ECO:0000313" key="3">
    <source>
        <dbReference type="Proteomes" id="UP000703269"/>
    </source>
</evidence>
<dbReference type="Proteomes" id="UP000703269">
    <property type="component" value="Unassembled WGS sequence"/>
</dbReference>
<feature type="chain" id="PRO_5040332540" evidence="1">
    <location>
        <begin position="20"/>
        <end position="137"/>
    </location>
</feature>
<evidence type="ECO:0000256" key="1">
    <source>
        <dbReference type="SAM" id="SignalP"/>
    </source>
</evidence>
<name>A0A9P3GP21_9APHY</name>
<sequence length="137" mass="15379">MRVLLSLLVACYDVKTVVNVPTDGAVSFMSLYSAYSIVKLAVFRLAEWLGHEHGDHGALTHAAHSGLVRTDMAASLMPKLDLDDMLALPAYKLPWLMRERREWLAGRDVYCHWDLDALIARRQEIVDGNKFKVGLVA</sequence>
<dbReference type="EMBL" id="BPQB01000100">
    <property type="protein sequence ID" value="GJE99077.1"/>
    <property type="molecule type" value="Genomic_DNA"/>
</dbReference>
<gene>
    <name evidence="2" type="ORF">PsYK624_153180</name>
</gene>
<dbReference type="Gene3D" id="3.40.50.720">
    <property type="entry name" value="NAD(P)-binding Rossmann-like Domain"/>
    <property type="match status" value="1"/>
</dbReference>
<organism evidence="2 3">
    <name type="scientific">Phanerochaete sordida</name>
    <dbReference type="NCBI Taxonomy" id="48140"/>
    <lineage>
        <taxon>Eukaryota</taxon>
        <taxon>Fungi</taxon>
        <taxon>Dikarya</taxon>
        <taxon>Basidiomycota</taxon>
        <taxon>Agaricomycotina</taxon>
        <taxon>Agaricomycetes</taxon>
        <taxon>Polyporales</taxon>
        <taxon>Phanerochaetaceae</taxon>
        <taxon>Phanerochaete</taxon>
    </lineage>
</organism>
<comment type="caution">
    <text evidence="2">The sequence shown here is derived from an EMBL/GenBank/DDBJ whole genome shotgun (WGS) entry which is preliminary data.</text>
</comment>
<protein>
    <submittedName>
        <fullName evidence="2">Uncharacterized protein</fullName>
    </submittedName>
</protein>
<dbReference type="InterPro" id="IPR036291">
    <property type="entry name" value="NAD(P)-bd_dom_sf"/>
</dbReference>
<keyword evidence="1" id="KW-0732">Signal</keyword>
<evidence type="ECO:0000313" key="2">
    <source>
        <dbReference type="EMBL" id="GJE99077.1"/>
    </source>
</evidence>
<proteinExistence type="predicted"/>
<reference evidence="2 3" key="1">
    <citation type="submission" date="2021-08" db="EMBL/GenBank/DDBJ databases">
        <title>Draft Genome Sequence of Phanerochaete sordida strain YK-624.</title>
        <authorList>
            <person name="Mori T."/>
            <person name="Dohra H."/>
            <person name="Suzuki T."/>
            <person name="Kawagishi H."/>
            <person name="Hirai H."/>
        </authorList>
    </citation>
    <scope>NUCLEOTIDE SEQUENCE [LARGE SCALE GENOMIC DNA]</scope>
    <source>
        <strain evidence="2 3">YK-624</strain>
    </source>
</reference>
<keyword evidence="3" id="KW-1185">Reference proteome</keyword>
<dbReference type="SUPFAM" id="SSF51735">
    <property type="entry name" value="NAD(P)-binding Rossmann-fold domains"/>
    <property type="match status" value="1"/>
</dbReference>
<dbReference type="AlphaFoldDB" id="A0A9P3GP21"/>
<accession>A0A9P3GP21</accession>